<dbReference type="STRING" id="29655.A0A0K9NTZ3"/>
<dbReference type="InterPro" id="IPR040321">
    <property type="entry name" value="SCD2-like"/>
</dbReference>
<organism evidence="1 2">
    <name type="scientific">Zostera marina</name>
    <name type="common">Eelgrass</name>
    <dbReference type="NCBI Taxonomy" id="29655"/>
    <lineage>
        <taxon>Eukaryota</taxon>
        <taxon>Viridiplantae</taxon>
        <taxon>Streptophyta</taxon>
        <taxon>Embryophyta</taxon>
        <taxon>Tracheophyta</taxon>
        <taxon>Spermatophyta</taxon>
        <taxon>Magnoliopsida</taxon>
        <taxon>Liliopsida</taxon>
        <taxon>Zosteraceae</taxon>
        <taxon>Zostera</taxon>
    </lineage>
</organism>
<dbReference type="EMBL" id="LFYR01001623">
    <property type="protein sequence ID" value="KMZ60239.1"/>
    <property type="molecule type" value="Genomic_DNA"/>
</dbReference>
<comment type="caution">
    <text evidence="1">The sequence shown here is derived from an EMBL/GenBank/DDBJ whole genome shotgun (WGS) entry which is preliminary data.</text>
</comment>
<dbReference type="Proteomes" id="UP000036987">
    <property type="component" value="Unassembled WGS sequence"/>
</dbReference>
<reference evidence="2" key="1">
    <citation type="journal article" date="2016" name="Nature">
        <title>The genome of the seagrass Zostera marina reveals angiosperm adaptation to the sea.</title>
        <authorList>
            <person name="Olsen J.L."/>
            <person name="Rouze P."/>
            <person name="Verhelst B."/>
            <person name="Lin Y.-C."/>
            <person name="Bayer T."/>
            <person name="Collen J."/>
            <person name="Dattolo E."/>
            <person name="De Paoli E."/>
            <person name="Dittami S."/>
            <person name="Maumus F."/>
            <person name="Michel G."/>
            <person name="Kersting A."/>
            <person name="Lauritano C."/>
            <person name="Lohaus R."/>
            <person name="Toepel M."/>
            <person name="Tonon T."/>
            <person name="Vanneste K."/>
            <person name="Amirebrahimi M."/>
            <person name="Brakel J."/>
            <person name="Bostroem C."/>
            <person name="Chovatia M."/>
            <person name="Grimwood J."/>
            <person name="Jenkins J.W."/>
            <person name="Jueterbock A."/>
            <person name="Mraz A."/>
            <person name="Stam W.T."/>
            <person name="Tice H."/>
            <person name="Bornberg-Bauer E."/>
            <person name="Green P.J."/>
            <person name="Pearson G.A."/>
            <person name="Procaccini G."/>
            <person name="Duarte C.M."/>
            <person name="Schmutz J."/>
            <person name="Reusch T.B.H."/>
            <person name="Van de Peer Y."/>
        </authorList>
    </citation>
    <scope>NUCLEOTIDE SEQUENCE [LARGE SCALE GENOMIC DNA]</scope>
    <source>
        <strain evidence="2">cv. Finnish</strain>
    </source>
</reference>
<dbReference type="OrthoDB" id="2014962at2759"/>
<gene>
    <name evidence="1" type="ORF">ZOSMA_5G01040</name>
</gene>
<accession>A0A0K9NTZ3</accession>
<proteinExistence type="predicted"/>
<dbReference type="PANTHER" id="PTHR31762">
    <property type="entry name" value="FAS-BINDING FACTOR-LIKE PROTEIN"/>
    <property type="match status" value="1"/>
</dbReference>
<evidence type="ECO:0000313" key="2">
    <source>
        <dbReference type="Proteomes" id="UP000036987"/>
    </source>
</evidence>
<sequence>MVLKKCWLARYWKLCVDHGVLLEVSEQQNEFWSSQAPSPLQFVLSTGDKAREETSSSSSKTKKRNHDHIGDLNGEGDIANIILVEKGLRDLAYLVEDAVSSALSENRYSNYFKDEQQQCRPDGLHEYINHSMTHFESLDLTQEECEQVSFKQAWLTYFWRRAKDYGIEVEIADERLKYWIRHSRLYPTNRDAIDVVRGVGELRKMGIETKLWQSSS</sequence>
<dbReference type="OMA" id="HASKHEM"/>
<keyword evidence="2" id="KW-1185">Reference proteome</keyword>
<dbReference type="GO" id="GO:0000911">
    <property type="term" value="P:cytokinesis by cell plate formation"/>
    <property type="evidence" value="ECO:0007669"/>
    <property type="project" value="InterPro"/>
</dbReference>
<dbReference type="PANTHER" id="PTHR31762:SF4">
    <property type="entry name" value="COILED-COIL DOMAIN-CONTAINING PROTEIN SCD2"/>
    <property type="match status" value="1"/>
</dbReference>
<dbReference type="AlphaFoldDB" id="A0A0K9NTZ3"/>
<name>A0A0K9NTZ3_ZOSMR</name>
<evidence type="ECO:0000313" key="1">
    <source>
        <dbReference type="EMBL" id="KMZ60239.1"/>
    </source>
</evidence>
<protein>
    <submittedName>
        <fullName evidence="1">Uncharacterized protein</fullName>
    </submittedName>
</protein>